<sequence>TFYNSNVREAAPVNVKDEILCGLICLGLAAEQCIDNKGKNKCQKATSSADCDTENTGKQCMELRKGLSQNTFTICGETFGIDCAVERPWRQVYHHDRYGVPLNGNIQDLIDAVKRGDDIKVKNIDPDGGLQTVSKVTVNKELNDTSPFVILLTIGASTEAGEQLSIISTDGIRHLSTFPIMTDVPFPSRNNVDQARFAIWFIRSVYTQESNKEQVSSAVKDGGSVRVGIDVASAVSQYLPLETITEDLSGMTMHELKDMWNGRAMNTTEQRNFRSFEQNATGSTMEIASYQVNTPTLLEYKMEANPDLTWFVDPCWEMIYRNDAQGHALFGTRAALKQKANPITITGDIVKITIYDSLGSDLENAEWNWIIVYSNGLVTTVKEPVGYGPENEETVVPKEVAWFSDIRDYNDPIVLANDGSGNKADIINAIEAGKDLRYMITMGNGDIKVYQPDAAKSSGQMSHSRELVNVDGGGNDLSRRYSVMTLTGVYQYRDLSVVSRNLGDLMTINVVSTWFIGN</sequence>
<dbReference type="EMBL" id="CP111016">
    <property type="protein sequence ID" value="WAR06124.1"/>
    <property type="molecule type" value="Genomic_DNA"/>
</dbReference>
<organism evidence="1 2">
    <name type="scientific">Mya arenaria</name>
    <name type="common">Soft-shell clam</name>
    <dbReference type="NCBI Taxonomy" id="6604"/>
    <lineage>
        <taxon>Eukaryota</taxon>
        <taxon>Metazoa</taxon>
        <taxon>Spiralia</taxon>
        <taxon>Lophotrochozoa</taxon>
        <taxon>Mollusca</taxon>
        <taxon>Bivalvia</taxon>
        <taxon>Autobranchia</taxon>
        <taxon>Heteroconchia</taxon>
        <taxon>Euheterodonta</taxon>
        <taxon>Imparidentia</taxon>
        <taxon>Neoheterodontei</taxon>
        <taxon>Myida</taxon>
        <taxon>Myoidea</taxon>
        <taxon>Myidae</taxon>
        <taxon>Mya</taxon>
    </lineage>
</organism>
<accession>A0ABY7ECK4</accession>
<keyword evidence="2" id="KW-1185">Reference proteome</keyword>
<dbReference type="Proteomes" id="UP001164746">
    <property type="component" value="Chromosome 5"/>
</dbReference>
<feature type="non-terminal residue" evidence="1">
    <location>
        <position position="518"/>
    </location>
</feature>
<reference evidence="1" key="1">
    <citation type="submission" date="2022-11" db="EMBL/GenBank/DDBJ databases">
        <title>Centuries of genome instability and evolution in soft-shell clam transmissible cancer (bioRxiv).</title>
        <authorList>
            <person name="Hart S.F.M."/>
            <person name="Yonemitsu M.A."/>
            <person name="Giersch R.M."/>
            <person name="Beal B.F."/>
            <person name="Arriagada G."/>
            <person name="Davis B.W."/>
            <person name="Ostrander E.A."/>
            <person name="Goff S.P."/>
            <person name="Metzger M.J."/>
        </authorList>
    </citation>
    <scope>NUCLEOTIDE SEQUENCE</scope>
    <source>
        <strain evidence="1">MELC-2E11</strain>
        <tissue evidence="1">Siphon/mantle</tissue>
    </source>
</reference>
<gene>
    <name evidence="1" type="ORF">MAR_021493</name>
</gene>
<proteinExistence type="predicted"/>
<evidence type="ECO:0000313" key="1">
    <source>
        <dbReference type="EMBL" id="WAR06124.1"/>
    </source>
</evidence>
<evidence type="ECO:0000313" key="2">
    <source>
        <dbReference type="Proteomes" id="UP001164746"/>
    </source>
</evidence>
<name>A0ABY7ECK4_MYAAR</name>
<protein>
    <submittedName>
        <fullName evidence="1">Uncharacterized protein</fullName>
    </submittedName>
</protein>